<evidence type="ECO:0000256" key="1">
    <source>
        <dbReference type="SAM" id="Coils"/>
    </source>
</evidence>
<evidence type="ECO:0000313" key="3">
    <source>
        <dbReference type="EMBL" id="CRL01678.1"/>
    </source>
</evidence>
<keyword evidence="4" id="KW-1185">Reference proteome</keyword>
<feature type="region of interest" description="Disordered" evidence="2">
    <location>
        <begin position="1"/>
        <end position="26"/>
    </location>
</feature>
<evidence type="ECO:0000256" key="2">
    <source>
        <dbReference type="SAM" id="MobiDB-lite"/>
    </source>
</evidence>
<feature type="compositionally biased region" description="Polar residues" evidence="2">
    <location>
        <begin position="560"/>
        <end position="569"/>
    </location>
</feature>
<dbReference type="AlphaFoldDB" id="A0A1J1IRH4"/>
<sequence>MYKRNNMLREKRKHANYKPNRRLDAKSSRGMIYENEELRIRTININAEVERGQSEIKTLKREREQLRREIWTLRDEYDKLENLLRIDPDEFLNQNKTENGDDDDQDEDENASDCSECSCEICCGDECCDEKTQSSQKPETNDDTSSEHSKVEAGTSSTSTKVEVPQSSSSSNKSSSDEHNKRSGKDRLNLNFDHLSVVSEEGNSEGNSMIQNEDSSIPIHDLSAFLHSVDVLSPLSYLQKLNPPLAHFENLNFDEFGASSQELNYDQVGNSGISIEDVTPQTVEQSPSISKFNMPNAVVVPPPIVEQPTTSEPVKKESRLKHFFSPIRKKPIVPSAPPMISHPDVFVSNIIPNNMYINPTLQLHNSLPDNTVKLRSVPHSLETTSPTSSFQTGGNLEELLYDIEALSKDIMNLQTQCSSSTNDNENVKKPFRSELNLVLSYPQGEGNSQDMNNSDNTPPIPTPMDIIHPLSHTNPLLLQNLPSPFPSPIPSSPLTPPTHFKTNNTNIFEDPPDYIHLNFPPINSSLPPVFSTSNSVFCTVSAPSTPASDRKCIDKFCANEPSNDNQQQRGSDKKKGKRVSIVNASKEDGSEKGSEGQEVNNNESKEADLKNHSHLHQKRRMSLDNNVICHDPNAKVQRRESNRSSSSFKKRSRSDSFGGHGDDQGGTSVSERYSNSLASSRESSTSLSVKSGKRRISITSYGESKKIPWCGCWGNSCL</sequence>
<dbReference type="Proteomes" id="UP000183832">
    <property type="component" value="Unassembled WGS sequence"/>
</dbReference>
<protein>
    <submittedName>
        <fullName evidence="3">CLUMA_CG014897, isoform A</fullName>
    </submittedName>
</protein>
<reference evidence="3 4" key="1">
    <citation type="submission" date="2015-04" db="EMBL/GenBank/DDBJ databases">
        <authorList>
            <person name="Syromyatnikov M.Y."/>
            <person name="Popov V.N."/>
        </authorList>
    </citation>
    <scope>NUCLEOTIDE SEQUENCE [LARGE SCALE GENOMIC DNA]</scope>
</reference>
<evidence type="ECO:0000313" key="4">
    <source>
        <dbReference type="Proteomes" id="UP000183832"/>
    </source>
</evidence>
<feature type="region of interest" description="Disordered" evidence="2">
    <location>
        <begin position="132"/>
        <end position="190"/>
    </location>
</feature>
<gene>
    <name evidence="3" type="primary">putative CG15186</name>
    <name evidence="3" type="ORF">CLUMA_CG014897</name>
</gene>
<name>A0A1J1IRH4_9DIPT</name>
<feature type="compositionally biased region" description="Basic residues" evidence="2">
    <location>
        <begin position="10"/>
        <end position="20"/>
    </location>
</feature>
<keyword evidence="1" id="KW-0175">Coiled coil</keyword>
<feature type="coiled-coil region" evidence="1">
    <location>
        <begin position="49"/>
        <end position="83"/>
    </location>
</feature>
<proteinExistence type="predicted"/>
<feature type="region of interest" description="Disordered" evidence="2">
    <location>
        <begin position="559"/>
        <end position="697"/>
    </location>
</feature>
<feature type="compositionally biased region" description="Low complexity" evidence="2">
    <location>
        <begin position="674"/>
        <end position="690"/>
    </location>
</feature>
<organism evidence="3 4">
    <name type="scientific">Clunio marinus</name>
    <dbReference type="NCBI Taxonomy" id="568069"/>
    <lineage>
        <taxon>Eukaryota</taxon>
        <taxon>Metazoa</taxon>
        <taxon>Ecdysozoa</taxon>
        <taxon>Arthropoda</taxon>
        <taxon>Hexapoda</taxon>
        <taxon>Insecta</taxon>
        <taxon>Pterygota</taxon>
        <taxon>Neoptera</taxon>
        <taxon>Endopterygota</taxon>
        <taxon>Diptera</taxon>
        <taxon>Nematocera</taxon>
        <taxon>Chironomoidea</taxon>
        <taxon>Chironomidae</taxon>
        <taxon>Clunio</taxon>
    </lineage>
</organism>
<feature type="compositionally biased region" description="Basic and acidic residues" evidence="2">
    <location>
        <begin position="585"/>
        <end position="595"/>
    </location>
</feature>
<accession>A0A1J1IRH4</accession>
<dbReference type="EMBL" id="CVRI01000056">
    <property type="protein sequence ID" value="CRL01678.1"/>
    <property type="molecule type" value="Genomic_DNA"/>
</dbReference>
<feature type="compositionally biased region" description="Basic and acidic residues" evidence="2">
    <location>
        <begin position="175"/>
        <end position="188"/>
    </location>
</feature>
<dbReference type="OrthoDB" id="6363430at2759"/>